<protein>
    <recommendedName>
        <fullName evidence="1">Cyclic nucleotide-binding domain-containing protein</fullName>
    </recommendedName>
</protein>
<dbReference type="PROSITE" id="PS50042">
    <property type="entry name" value="CNMP_BINDING_3"/>
    <property type="match status" value="1"/>
</dbReference>
<comment type="caution">
    <text evidence="2">The sequence shown here is derived from an EMBL/GenBank/DDBJ whole genome shotgun (WGS) entry which is preliminary data.</text>
</comment>
<keyword evidence="3" id="KW-1185">Reference proteome</keyword>
<dbReference type="InterPro" id="IPR018490">
    <property type="entry name" value="cNMP-bd_dom_sf"/>
</dbReference>
<dbReference type="GO" id="GO:0003254">
    <property type="term" value="P:regulation of membrane depolarization"/>
    <property type="evidence" value="ECO:0007669"/>
    <property type="project" value="TreeGrafter"/>
</dbReference>
<evidence type="ECO:0000313" key="2">
    <source>
        <dbReference type="EMBL" id="KAK7141161.1"/>
    </source>
</evidence>
<dbReference type="GO" id="GO:0098855">
    <property type="term" value="C:HCN channel complex"/>
    <property type="evidence" value="ECO:0007669"/>
    <property type="project" value="TreeGrafter"/>
</dbReference>
<dbReference type="InterPro" id="IPR051413">
    <property type="entry name" value="K/Na_HCN_channel"/>
</dbReference>
<dbReference type="AlphaFoldDB" id="A0AAN9GYZ5"/>
<evidence type="ECO:0000259" key="1">
    <source>
        <dbReference type="PROSITE" id="PS50042"/>
    </source>
</evidence>
<feature type="domain" description="Cyclic nucleotide-binding" evidence="1">
    <location>
        <begin position="63"/>
        <end position="126"/>
    </location>
</feature>
<reference evidence="2 3" key="1">
    <citation type="submission" date="2024-02" db="EMBL/GenBank/DDBJ databases">
        <title>Chromosome-level genome assembly of the Eurasian Minnow (Phoxinus phoxinus).</title>
        <authorList>
            <person name="Oriowo T.O."/>
            <person name="Martin S."/>
            <person name="Stange M."/>
            <person name="Chrysostomakis Y."/>
            <person name="Brown T."/>
            <person name="Winkler S."/>
            <person name="Kukowka S."/>
            <person name="Myers E.W."/>
            <person name="Bohne A."/>
        </authorList>
    </citation>
    <scope>NUCLEOTIDE SEQUENCE [LARGE SCALE GENOMIC DNA]</scope>
    <source>
        <strain evidence="2">ZFMK-TIS-60720</strain>
        <tissue evidence="2">Whole Organism</tissue>
    </source>
</reference>
<evidence type="ECO:0000313" key="3">
    <source>
        <dbReference type="Proteomes" id="UP001364617"/>
    </source>
</evidence>
<proteinExistence type="predicted"/>
<dbReference type="GO" id="GO:0005249">
    <property type="term" value="F:voltage-gated potassium channel activity"/>
    <property type="evidence" value="ECO:0007669"/>
    <property type="project" value="TreeGrafter"/>
</dbReference>
<sequence>MPLYINISDESSTLFQRLPRVLRQRTTVQYKWHWDKQNILDTVSKKLRKDIMAEICSNLLNKDMFSLNKEFTEAILIKLDHEFFNAGDIIIHQNAQPDKMFIIDSGRVLVKNEDLQMELGDGDNIGGDV</sequence>
<dbReference type="EMBL" id="JAYKXH010000016">
    <property type="protein sequence ID" value="KAK7141161.1"/>
    <property type="molecule type" value="Genomic_DNA"/>
</dbReference>
<dbReference type="GO" id="GO:0035725">
    <property type="term" value="P:sodium ion transmembrane transport"/>
    <property type="evidence" value="ECO:0007669"/>
    <property type="project" value="TreeGrafter"/>
</dbReference>
<dbReference type="GO" id="GO:0030425">
    <property type="term" value="C:dendrite"/>
    <property type="evidence" value="ECO:0007669"/>
    <property type="project" value="TreeGrafter"/>
</dbReference>
<dbReference type="Proteomes" id="UP001364617">
    <property type="component" value="Unassembled WGS sequence"/>
</dbReference>
<name>A0AAN9GYZ5_9TELE</name>
<dbReference type="PANTHER" id="PTHR45689">
    <property type="entry name" value="I[[H]] CHANNEL, ISOFORM E"/>
    <property type="match status" value="1"/>
</dbReference>
<dbReference type="GO" id="GO:0030424">
    <property type="term" value="C:axon"/>
    <property type="evidence" value="ECO:0007669"/>
    <property type="project" value="TreeGrafter"/>
</dbReference>
<dbReference type="Gene3D" id="2.60.120.10">
    <property type="entry name" value="Jelly Rolls"/>
    <property type="match status" value="1"/>
</dbReference>
<dbReference type="InterPro" id="IPR000595">
    <property type="entry name" value="cNMP-bd_dom"/>
</dbReference>
<dbReference type="CDD" id="cd00038">
    <property type="entry name" value="CAP_ED"/>
    <property type="match status" value="1"/>
</dbReference>
<accession>A0AAN9GYZ5</accession>
<dbReference type="PANTHER" id="PTHR45689:SF8">
    <property type="entry name" value="POTASSIUM_SODIUM HYPERPOLARIZATION-ACTIVATED CYCLIC NUCLEOTIDE-GATED CHANNEL 2-LIKE"/>
    <property type="match status" value="1"/>
</dbReference>
<dbReference type="SUPFAM" id="SSF51206">
    <property type="entry name" value="cAMP-binding domain-like"/>
    <property type="match status" value="1"/>
</dbReference>
<gene>
    <name evidence="2" type="ORF">R3I93_015345</name>
</gene>
<organism evidence="2 3">
    <name type="scientific">Phoxinus phoxinus</name>
    <name type="common">Eurasian minnow</name>
    <dbReference type="NCBI Taxonomy" id="58324"/>
    <lineage>
        <taxon>Eukaryota</taxon>
        <taxon>Metazoa</taxon>
        <taxon>Chordata</taxon>
        <taxon>Craniata</taxon>
        <taxon>Vertebrata</taxon>
        <taxon>Euteleostomi</taxon>
        <taxon>Actinopterygii</taxon>
        <taxon>Neopterygii</taxon>
        <taxon>Teleostei</taxon>
        <taxon>Ostariophysi</taxon>
        <taxon>Cypriniformes</taxon>
        <taxon>Leuciscidae</taxon>
        <taxon>Phoxininae</taxon>
        <taxon>Phoxinus</taxon>
    </lineage>
</organism>
<dbReference type="InterPro" id="IPR014710">
    <property type="entry name" value="RmlC-like_jellyroll"/>
</dbReference>